<keyword evidence="7" id="KW-1185">Reference proteome</keyword>
<dbReference type="PANTHER" id="PTHR43179:SF12">
    <property type="entry name" value="GALACTOFURANOSYLTRANSFERASE GLFT2"/>
    <property type="match status" value="1"/>
</dbReference>
<dbReference type="Pfam" id="PF00535">
    <property type="entry name" value="Glycos_transf_2"/>
    <property type="match status" value="1"/>
</dbReference>
<evidence type="ECO:0000256" key="2">
    <source>
        <dbReference type="ARBA" id="ARBA00022676"/>
    </source>
</evidence>
<evidence type="ECO:0000256" key="1">
    <source>
        <dbReference type="ARBA" id="ARBA00006739"/>
    </source>
</evidence>
<dbReference type="GO" id="GO:0016757">
    <property type="term" value="F:glycosyltransferase activity"/>
    <property type="evidence" value="ECO:0007669"/>
    <property type="project" value="UniProtKB-KW"/>
</dbReference>
<dbReference type="Proteomes" id="UP000531216">
    <property type="component" value="Unassembled WGS sequence"/>
</dbReference>
<keyword evidence="2" id="KW-0328">Glycosyltransferase</keyword>
<gene>
    <name evidence="6" type="ORF">GGR05_002383</name>
</gene>
<feature type="region of interest" description="Disordered" evidence="4">
    <location>
        <begin position="217"/>
        <end position="244"/>
    </location>
</feature>
<accession>A0A7W6BQL3</accession>
<evidence type="ECO:0000256" key="3">
    <source>
        <dbReference type="ARBA" id="ARBA00022679"/>
    </source>
</evidence>
<evidence type="ECO:0000256" key="4">
    <source>
        <dbReference type="SAM" id="MobiDB-lite"/>
    </source>
</evidence>
<feature type="domain" description="Glycosyltransferase 2-like" evidence="5">
    <location>
        <begin position="247"/>
        <end position="382"/>
    </location>
</feature>
<dbReference type="PANTHER" id="PTHR43179">
    <property type="entry name" value="RHAMNOSYLTRANSFERASE WBBL"/>
    <property type="match status" value="1"/>
</dbReference>
<sequence>MDWTDLLACDAALALPERHAEALTRLAARRFRDGAPQEAVALLRRRVRLDEPATAAERALLALALSAAGEREAADAELAHALLADPLDPAAALIALRLAADRDSVRLASRRILSNPVAADDALAQALAALFRAGEDAALIADLADGRLTGWAIWRGDPAPSLVLPGSGGEQRFALRPLPHLGFLPPGASGARLDGSVAGAVEGWRLERDGRIVAQGPLHARSRHRGPRAARPAAPPTASPPRRPVRVVMPVFGDPDATRSALRAAVLEVARHPGARLVAVDDCSPFPAITALLETFAARGLLELRRTAVNRGFPGAVALGLEGGEGSDALVLNADAILPAGALQRLADAAYAAPDIGTATPLSNNGEWTSWPRLGQAAPLPLETEAARIDAAARRLDTAPVALPNGIGFALYLRHDCLAAVGPPSEIYERGYFEDLEWTLAARQAGFRNVSAPGLFVPHHGSRSFGPDKAMLVARNLRRLRRRCPGIRAESAAFRRADPLRAARARLEEACPPTGRPRLLLAPAGSAVLVEHLHRLGEAAAGAVVLTWRRSGAGLRADLASVGGGAPQSLGYDLAADGGALAAWLAALAPGEIDLVGAPPPPGLLDAIRPLGGAVTILAGTPQPGGAHPLAADALAWRAELGDRAVSILALDRATEAALRRALHGDPAAAWLRGPPETASRLPPAEADNKLAVVMGVPAPASLAFAQRLGAALRARLPGARLAVVGASADDLALIGRGIAATGRLRPDEFAAAASGVAALVLPPADPSLALFERIIAETGRPGAQVDWSDGALDPMPPSLLLDRSHDERDTVQAIVDWFAGRLAA</sequence>
<dbReference type="EMBL" id="JACIDO010000004">
    <property type="protein sequence ID" value="MBB3936233.1"/>
    <property type="molecule type" value="Genomic_DNA"/>
</dbReference>
<dbReference type="AlphaFoldDB" id="A0A7W6BQL3"/>
<name>A0A7W6BQL3_9HYPH</name>
<protein>
    <submittedName>
        <fullName evidence="6">GT2 family glycosyltransferase</fullName>
    </submittedName>
</protein>
<keyword evidence="3 6" id="KW-0808">Transferase</keyword>
<organism evidence="6 7">
    <name type="scientific">Aureimonas phyllosphaerae</name>
    <dbReference type="NCBI Taxonomy" id="1166078"/>
    <lineage>
        <taxon>Bacteria</taxon>
        <taxon>Pseudomonadati</taxon>
        <taxon>Pseudomonadota</taxon>
        <taxon>Alphaproteobacteria</taxon>
        <taxon>Hyphomicrobiales</taxon>
        <taxon>Aurantimonadaceae</taxon>
        <taxon>Aureimonas</taxon>
    </lineage>
</organism>
<dbReference type="InterPro" id="IPR029044">
    <property type="entry name" value="Nucleotide-diphossugar_trans"/>
</dbReference>
<reference evidence="6 7" key="1">
    <citation type="submission" date="2020-08" db="EMBL/GenBank/DDBJ databases">
        <title>Genomic Encyclopedia of Type Strains, Phase IV (KMG-IV): sequencing the most valuable type-strain genomes for metagenomic binning, comparative biology and taxonomic classification.</title>
        <authorList>
            <person name="Goeker M."/>
        </authorList>
    </citation>
    <scope>NUCLEOTIDE SEQUENCE [LARGE SCALE GENOMIC DNA]</scope>
    <source>
        <strain evidence="6 7">DSM 25024</strain>
    </source>
</reference>
<comment type="caution">
    <text evidence="6">The sequence shown here is derived from an EMBL/GenBank/DDBJ whole genome shotgun (WGS) entry which is preliminary data.</text>
</comment>
<feature type="compositionally biased region" description="Pro residues" evidence="4">
    <location>
        <begin position="233"/>
        <end position="242"/>
    </location>
</feature>
<comment type="similarity">
    <text evidence="1">Belongs to the glycosyltransferase 2 family.</text>
</comment>
<evidence type="ECO:0000313" key="7">
    <source>
        <dbReference type="Proteomes" id="UP000531216"/>
    </source>
</evidence>
<evidence type="ECO:0000313" key="6">
    <source>
        <dbReference type="EMBL" id="MBB3936233.1"/>
    </source>
</evidence>
<dbReference type="RefSeq" id="WP_139224607.1">
    <property type="nucleotide sequence ID" value="NZ_FOOA01000008.1"/>
</dbReference>
<evidence type="ECO:0000259" key="5">
    <source>
        <dbReference type="Pfam" id="PF00535"/>
    </source>
</evidence>
<dbReference type="OrthoDB" id="9771846at2"/>
<dbReference type="Gene3D" id="3.90.550.10">
    <property type="entry name" value="Spore Coat Polysaccharide Biosynthesis Protein SpsA, Chain A"/>
    <property type="match status" value="1"/>
</dbReference>
<dbReference type="InterPro" id="IPR001173">
    <property type="entry name" value="Glyco_trans_2-like"/>
</dbReference>
<proteinExistence type="inferred from homology"/>
<dbReference type="SUPFAM" id="SSF53448">
    <property type="entry name" value="Nucleotide-diphospho-sugar transferases"/>
    <property type="match status" value="1"/>
</dbReference>